<reference evidence="2" key="1">
    <citation type="journal article" date="2019" name="Int. J. Syst. Evol. Microbiol.">
        <title>The Global Catalogue of Microorganisms (GCM) 10K type strain sequencing project: providing services to taxonomists for standard genome sequencing and annotation.</title>
        <authorList>
            <consortium name="The Broad Institute Genomics Platform"/>
            <consortium name="The Broad Institute Genome Sequencing Center for Infectious Disease"/>
            <person name="Wu L."/>
            <person name="Ma J."/>
        </authorList>
    </citation>
    <scope>NUCLEOTIDE SEQUENCE [LARGE SCALE GENOMIC DNA]</scope>
    <source>
        <strain evidence="2">CCUG 55074</strain>
    </source>
</reference>
<evidence type="ECO:0000313" key="2">
    <source>
        <dbReference type="Proteomes" id="UP001597216"/>
    </source>
</evidence>
<gene>
    <name evidence="1" type="ORF">ACFQ27_19540</name>
</gene>
<comment type="caution">
    <text evidence="1">The sequence shown here is derived from an EMBL/GenBank/DDBJ whole genome shotgun (WGS) entry which is preliminary data.</text>
</comment>
<sequence length="69" mass="7073">MLRQFFNQVSALLKDEAGLTSTEYSTMGGAMAGGVFSMSDALTEASGTAFDNVISAVAGEEDTTATTTP</sequence>
<organism evidence="1 2">
    <name type="scientific">Phenylobacterium conjunctum</name>
    <dbReference type="NCBI Taxonomy" id="1298959"/>
    <lineage>
        <taxon>Bacteria</taxon>
        <taxon>Pseudomonadati</taxon>
        <taxon>Pseudomonadota</taxon>
        <taxon>Alphaproteobacteria</taxon>
        <taxon>Caulobacterales</taxon>
        <taxon>Caulobacteraceae</taxon>
        <taxon>Phenylobacterium</taxon>
    </lineage>
</organism>
<proteinExistence type="predicted"/>
<keyword evidence="2" id="KW-1185">Reference proteome</keyword>
<dbReference type="RefSeq" id="WP_374347917.1">
    <property type="nucleotide sequence ID" value="NZ_JBHTLQ010000079.1"/>
</dbReference>
<name>A0ABW3T954_9CAUL</name>
<evidence type="ECO:0000313" key="1">
    <source>
        <dbReference type="EMBL" id="MFD1192791.1"/>
    </source>
</evidence>
<protein>
    <submittedName>
        <fullName evidence="1">Flp family type IVb pilin</fullName>
    </submittedName>
</protein>
<dbReference type="Proteomes" id="UP001597216">
    <property type="component" value="Unassembled WGS sequence"/>
</dbReference>
<accession>A0ABW3T954</accession>
<dbReference type="EMBL" id="JBHTLQ010000079">
    <property type="protein sequence ID" value="MFD1192791.1"/>
    <property type="molecule type" value="Genomic_DNA"/>
</dbReference>